<keyword evidence="1" id="KW-0472">Membrane</keyword>
<evidence type="ECO:0008006" key="4">
    <source>
        <dbReference type="Google" id="ProtNLM"/>
    </source>
</evidence>
<keyword evidence="3" id="KW-1185">Reference proteome</keyword>
<proteinExistence type="predicted"/>
<evidence type="ECO:0000313" key="3">
    <source>
        <dbReference type="Proteomes" id="UP000800035"/>
    </source>
</evidence>
<dbReference type="OrthoDB" id="3923199at2759"/>
<keyword evidence="1" id="KW-0812">Transmembrane</keyword>
<gene>
    <name evidence="2" type="ORF">CC80DRAFT_420925</name>
</gene>
<dbReference type="SUPFAM" id="SSF89372">
    <property type="entry name" value="Fucose-specific lectin"/>
    <property type="match status" value="1"/>
</dbReference>
<evidence type="ECO:0000313" key="2">
    <source>
        <dbReference type="EMBL" id="KAF1952979.1"/>
    </source>
</evidence>
<dbReference type="Gene3D" id="2.120.10.70">
    <property type="entry name" value="Fucose-specific lectin"/>
    <property type="match status" value="1"/>
</dbReference>
<accession>A0A6A5TMM5</accession>
<dbReference type="Proteomes" id="UP000800035">
    <property type="component" value="Unassembled WGS sequence"/>
</dbReference>
<dbReference type="EMBL" id="ML977006">
    <property type="protein sequence ID" value="KAF1952979.1"/>
    <property type="molecule type" value="Genomic_DNA"/>
</dbReference>
<name>A0A6A5TMM5_9PLEO</name>
<reference evidence="2" key="1">
    <citation type="journal article" date="2020" name="Stud. Mycol.">
        <title>101 Dothideomycetes genomes: a test case for predicting lifestyles and emergence of pathogens.</title>
        <authorList>
            <person name="Haridas S."/>
            <person name="Albert R."/>
            <person name="Binder M."/>
            <person name="Bloem J."/>
            <person name="Labutti K."/>
            <person name="Salamov A."/>
            <person name="Andreopoulos B."/>
            <person name="Baker S."/>
            <person name="Barry K."/>
            <person name="Bills G."/>
            <person name="Bluhm B."/>
            <person name="Cannon C."/>
            <person name="Castanera R."/>
            <person name="Culley D."/>
            <person name="Daum C."/>
            <person name="Ezra D."/>
            <person name="Gonzalez J."/>
            <person name="Henrissat B."/>
            <person name="Kuo A."/>
            <person name="Liang C."/>
            <person name="Lipzen A."/>
            <person name="Lutzoni F."/>
            <person name="Magnuson J."/>
            <person name="Mondo S."/>
            <person name="Nolan M."/>
            <person name="Ohm R."/>
            <person name="Pangilinan J."/>
            <person name="Park H.-J."/>
            <person name="Ramirez L."/>
            <person name="Alfaro M."/>
            <person name="Sun H."/>
            <person name="Tritt A."/>
            <person name="Yoshinaga Y."/>
            <person name="Zwiers L.-H."/>
            <person name="Turgeon B."/>
            <person name="Goodwin S."/>
            <person name="Spatafora J."/>
            <person name="Crous P."/>
            <person name="Grigoriev I."/>
        </authorList>
    </citation>
    <scope>NUCLEOTIDE SEQUENCE</scope>
    <source>
        <strain evidence="2">CBS 675.92</strain>
    </source>
</reference>
<dbReference type="AlphaFoldDB" id="A0A6A5TMM5"/>
<sequence length="431" mass="48163">PAEPRILGMKKKRFYIVLGAVIVLIIFIVALAAGLGVGLKKKNDKIVQHPYCKDHPEYCIGGSLNAEYYSKKGAFNGSGIALAGESWNAGQRRIFTLYFQHHSGDIRQMQYGNDQLWVGGNRTNVVATDAKNGTSISAVAYTLNKIGWFHIFYIGRDGFMKQMSQNNETNKWEPGTLNAMNLKAYDSPMVGLQACWKGNFYGDSDLLNMPGASANSSRAQAPSAINLWYASSETTFEQYSWINGQQQWTRLNPWQGKNGHAGVGCYSWDEWSTSTYTMMVNANNDTEIWWRDTNTTARSTDEHPINSWTNTTSGAIRGVHPTTSMGYTTFFYTQMADLTIKGFNISYLSENTHIMDNETFTLTDPAGPVKGLPGTHLTCTAYAAFKDKERKVPDWDSLYVFYQTRGDDVTAFTRGIKGGQWTRAALNIPDE</sequence>
<keyword evidence="1" id="KW-1133">Transmembrane helix</keyword>
<organism evidence="2 3">
    <name type="scientific">Byssothecium circinans</name>
    <dbReference type="NCBI Taxonomy" id="147558"/>
    <lineage>
        <taxon>Eukaryota</taxon>
        <taxon>Fungi</taxon>
        <taxon>Dikarya</taxon>
        <taxon>Ascomycota</taxon>
        <taxon>Pezizomycotina</taxon>
        <taxon>Dothideomycetes</taxon>
        <taxon>Pleosporomycetidae</taxon>
        <taxon>Pleosporales</taxon>
        <taxon>Massarineae</taxon>
        <taxon>Massarinaceae</taxon>
        <taxon>Byssothecium</taxon>
    </lineage>
</organism>
<feature type="transmembrane region" description="Helical" evidence="1">
    <location>
        <begin position="14"/>
        <end position="39"/>
    </location>
</feature>
<feature type="non-terminal residue" evidence="2">
    <location>
        <position position="1"/>
    </location>
</feature>
<evidence type="ECO:0000256" key="1">
    <source>
        <dbReference type="SAM" id="Phobius"/>
    </source>
</evidence>
<protein>
    <recommendedName>
        <fullName evidence="4">Fucose-specific lectin</fullName>
    </recommendedName>
</protein>